<name>A0ABR1YWL1_9PEZI</name>
<gene>
    <name evidence="1" type="ORF">HDK90DRAFT_188193</name>
</gene>
<dbReference type="EMBL" id="JBBWRZ010000003">
    <property type="protein sequence ID" value="KAK8240574.1"/>
    <property type="molecule type" value="Genomic_DNA"/>
</dbReference>
<proteinExistence type="predicted"/>
<evidence type="ECO:0000313" key="1">
    <source>
        <dbReference type="EMBL" id="KAK8240574.1"/>
    </source>
</evidence>
<accession>A0ABR1YWL1</accession>
<dbReference type="Proteomes" id="UP001492380">
    <property type="component" value="Unassembled WGS sequence"/>
</dbReference>
<evidence type="ECO:0000313" key="2">
    <source>
        <dbReference type="Proteomes" id="UP001492380"/>
    </source>
</evidence>
<comment type="caution">
    <text evidence="1">The sequence shown here is derived from an EMBL/GenBank/DDBJ whole genome shotgun (WGS) entry which is preliminary data.</text>
</comment>
<protein>
    <submittedName>
        <fullName evidence="1">Uncharacterized protein</fullName>
    </submittedName>
</protein>
<reference evidence="1 2" key="1">
    <citation type="submission" date="2024-04" db="EMBL/GenBank/DDBJ databases">
        <title>Phyllosticta paracitricarpa is synonymous to the EU quarantine fungus P. citricarpa based on phylogenomic analyses.</title>
        <authorList>
            <consortium name="Lawrence Berkeley National Laboratory"/>
            <person name="Van Ingen-Buijs V.A."/>
            <person name="Van Westerhoven A.C."/>
            <person name="Haridas S."/>
            <person name="Skiadas P."/>
            <person name="Martin F."/>
            <person name="Groenewald J.Z."/>
            <person name="Crous P.W."/>
            <person name="Seidl M.F."/>
        </authorList>
    </citation>
    <scope>NUCLEOTIDE SEQUENCE [LARGE SCALE GENOMIC DNA]</scope>
    <source>
        <strain evidence="1 2">CBS 123374</strain>
    </source>
</reference>
<sequence>MNGRSGWWAGPDRLLFLLADQPSRTSWDKIVKGVRHRGRAPRMVRRGPVLLACLLASLWSPLGGRSTLTVRRPRSLAGGVGHQPVGPSSGRELDGLAAAAPLAGGLVRPCPSIGASGVVPPSCPLGRVVKTASPPFAAKPNTSASIPSFYRHSAIVQARVFRPCIPSLPSRFPHVRNSSGRGRDARAR</sequence>
<organism evidence="1 2">
    <name type="scientific">Phyllosticta capitalensis</name>
    <dbReference type="NCBI Taxonomy" id="121624"/>
    <lineage>
        <taxon>Eukaryota</taxon>
        <taxon>Fungi</taxon>
        <taxon>Dikarya</taxon>
        <taxon>Ascomycota</taxon>
        <taxon>Pezizomycotina</taxon>
        <taxon>Dothideomycetes</taxon>
        <taxon>Dothideomycetes incertae sedis</taxon>
        <taxon>Botryosphaeriales</taxon>
        <taxon>Phyllostictaceae</taxon>
        <taxon>Phyllosticta</taxon>
    </lineage>
</organism>
<keyword evidence="2" id="KW-1185">Reference proteome</keyword>